<feature type="domain" description="Neutral/alkaline non-lysosomal ceramidase N-terminal" evidence="7">
    <location>
        <begin position="28"/>
        <end position="535"/>
    </location>
</feature>
<comment type="caution">
    <text evidence="9">The sequence shown here is derived from an EMBL/GenBank/DDBJ whole genome shotgun (WGS) entry which is preliminary data.</text>
</comment>
<evidence type="ECO:0000259" key="7">
    <source>
        <dbReference type="Pfam" id="PF04734"/>
    </source>
</evidence>
<dbReference type="InterPro" id="IPR031331">
    <property type="entry name" value="NEUT/ALK_ceramidase_C"/>
</dbReference>
<evidence type="ECO:0000256" key="1">
    <source>
        <dbReference type="ARBA" id="ARBA00009835"/>
    </source>
</evidence>
<dbReference type="EC" id="3.5.1.23" evidence="5"/>
<feature type="binding site" evidence="4">
    <location>
        <position position="121"/>
    </location>
    <ligand>
        <name>Zn(2+)</name>
        <dbReference type="ChEBI" id="CHEBI:29105"/>
    </ligand>
</feature>
<dbReference type="GO" id="GO:0046514">
    <property type="term" value="P:ceramide catabolic process"/>
    <property type="evidence" value="ECO:0007669"/>
    <property type="project" value="InterPro"/>
</dbReference>
<dbReference type="GO" id="GO:0042759">
    <property type="term" value="P:long-chain fatty acid biosynthetic process"/>
    <property type="evidence" value="ECO:0007669"/>
    <property type="project" value="TreeGrafter"/>
</dbReference>
<dbReference type="InterPro" id="IPR006823">
    <property type="entry name" value="Ceramidase_alk"/>
</dbReference>
<reference evidence="9 10" key="1">
    <citation type="journal article" date="2024" name="Nat. Commun.">
        <title>Phylogenomics reveals the evolutionary origins of lichenization in chlorophyte algae.</title>
        <authorList>
            <person name="Puginier C."/>
            <person name="Libourel C."/>
            <person name="Otte J."/>
            <person name="Skaloud P."/>
            <person name="Haon M."/>
            <person name="Grisel S."/>
            <person name="Petersen M."/>
            <person name="Berrin J.G."/>
            <person name="Delaux P.M."/>
            <person name="Dal Grande F."/>
            <person name="Keller J."/>
        </authorList>
    </citation>
    <scope>NUCLEOTIDE SEQUENCE [LARGE SCALE GENOMIC DNA]</scope>
    <source>
        <strain evidence="9 10">SAG 2145</strain>
    </source>
</reference>
<evidence type="ECO:0000256" key="2">
    <source>
        <dbReference type="ARBA" id="ARBA00022801"/>
    </source>
</evidence>
<feature type="binding site" evidence="4">
    <location>
        <position position="558"/>
    </location>
    <ligand>
        <name>Zn(2+)</name>
        <dbReference type="ChEBI" id="CHEBI:29105"/>
    </ligand>
</feature>
<feature type="binding site" evidence="4">
    <location>
        <position position="467"/>
    </location>
    <ligand>
        <name>Zn(2+)</name>
        <dbReference type="ChEBI" id="CHEBI:29105"/>
    </ligand>
</feature>
<feature type="binding site" evidence="4">
    <location>
        <position position="230"/>
    </location>
    <ligand>
        <name>Zn(2+)</name>
        <dbReference type="ChEBI" id="CHEBI:29105"/>
    </ligand>
</feature>
<evidence type="ECO:0000313" key="10">
    <source>
        <dbReference type="Proteomes" id="UP001438707"/>
    </source>
</evidence>
<feature type="chain" id="PRO_5043441472" description="Neutral ceramidase" evidence="6">
    <location>
        <begin position="28"/>
        <end position="781"/>
    </location>
</feature>
<feature type="domain" description="Neutral/alkaline non-lysosomal ceramidase N-terminal" evidence="7">
    <location>
        <begin position="543"/>
        <end position="587"/>
    </location>
</feature>
<evidence type="ECO:0000313" key="9">
    <source>
        <dbReference type="EMBL" id="KAK9836849.1"/>
    </source>
</evidence>
<dbReference type="GO" id="GO:0046872">
    <property type="term" value="F:metal ion binding"/>
    <property type="evidence" value="ECO:0007669"/>
    <property type="project" value="UniProtKB-KW"/>
</dbReference>
<dbReference type="PANTHER" id="PTHR12670">
    <property type="entry name" value="CERAMIDASE"/>
    <property type="match status" value="1"/>
</dbReference>
<evidence type="ECO:0000256" key="3">
    <source>
        <dbReference type="PIRSR" id="PIRSR606823-1"/>
    </source>
</evidence>
<dbReference type="InterPro" id="IPR038445">
    <property type="entry name" value="NCDase_C_sf"/>
</dbReference>
<dbReference type="GO" id="GO:0016020">
    <property type="term" value="C:membrane"/>
    <property type="evidence" value="ECO:0007669"/>
    <property type="project" value="GOC"/>
</dbReference>
<dbReference type="Pfam" id="PF04734">
    <property type="entry name" value="Ceramidase_alk"/>
    <property type="match status" value="2"/>
</dbReference>
<dbReference type="GO" id="GO:0005576">
    <property type="term" value="C:extracellular region"/>
    <property type="evidence" value="ECO:0007669"/>
    <property type="project" value="TreeGrafter"/>
</dbReference>
<keyword evidence="2 5" id="KW-0378">Hydrolase</keyword>
<dbReference type="GO" id="GO:0017040">
    <property type="term" value="F:N-acylsphingosine amidohydrolase activity"/>
    <property type="evidence" value="ECO:0007669"/>
    <property type="project" value="UniProtKB-UniRule"/>
</dbReference>
<keyword evidence="5" id="KW-0746">Sphingolipid metabolism</keyword>
<organism evidence="9 10">
    <name type="scientific">Apatococcus lobatus</name>
    <dbReference type="NCBI Taxonomy" id="904363"/>
    <lineage>
        <taxon>Eukaryota</taxon>
        <taxon>Viridiplantae</taxon>
        <taxon>Chlorophyta</taxon>
        <taxon>core chlorophytes</taxon>
        <taxon>Trebouxiophyceae</taxon>
        <taxon>Chlorellales</taxon>
        <taxon>Chlorellaceae</taxon>
        <taxon>Apatococcus</taxon>
    </lineage>
</organism>
<name>A0AAW1RSL0_9CHLO</name>
<accession>A0AAW1RSL0</accession>
<dbReference type="Proteomes" id="UP001438707">
    <property type="component" value="Unassembled WGS sequence"/>
</dbReference>
<sequence length="781" mass="85538">MQPQRPAFCKALLACIVLLYGTSSALAYQIGIGKADITGPAADVELMGYASPTQIASGIHIRLYARAFLVADDEDDRKRFIFVNLDACMAAQAITLGVHRKLKERYGDLYTEDNVAISGTHTHSGPAGYLQYVLYQITSLGFVRQSWAALVDGAFQAIVEAHESVRPGRLEVAAGELLEANINRSPTAYLENPAEERAKYKHDIDKNMTLLHLTESDGRSRGALTWFPVHCTSINNTNTLISGDNKGTAAQLLEKWGSENASSPFIAAFGQANVGDTSPNTQGAFCLDTNEPCQKEHSTCNGRNELCIGRGPAWDADDFGYQSNEIIARKQFGKAKDLLQGGLMQISGPIDYRHSFVDMTRIEVLASNWTQLGKTCKPAMGFGFAAGTTDGPGAFDFKQGDTKGTAFWRLVSSFIRSPTEEQAECQRPKQILLDTGEINIPYAWQPSIVDVQILRVGQLVILAVPGELTTMSGRRLREAIYDQVASEWGSDVTVVIAGLSNTYTGYVATPEEYDVQRFEGAATAYGRHTLSAYIQVAGDWGHDVVVVIAGLSNTYSSYVATREEYQAQRYEGSSTIFGPHTLDAYIQEFSKMAQAMLHGESVPQGPRPHYLVDQQWSLLTPVVIDTVPSGAEFGGIIADVPAGDYIPGERVSASFHAGCPRNNLRTNDTFLTVERKTSNGWTVVYTDADLSTKFDWKRPHMLSSLSSATVIWTIPEGVPSGTYRLQHFGDHKHLTGSIMNYSGSSREFLVSASAAERQQARSRAGMMSSIWRWSNQGLPLY</sequence>
<dbReference type="GO" id="GO:0046512">
    <property type="term" value="P:sphingosine biosynthetic process"/>
    <property type="evidence" value="ECO:0007669"/>
    <property type="project" value="TreeGrafter"/>
</dbReference>
<comment type="cofactor">
    <cofactor evidence="4">
        <name>Zn(2+)</name>
        <dbReference type="ChEBI" id="CHEBI:29105"/>
    </cofactor>
    <text evidence="4">Binds 1 zinc ion per subunit.</text>
</comment>
<keyword evidence="5" id="KW-0443">Lipid metabolism</keyword>
<dbReference type="Pfam" id="PF17048">
    <property type="entry name" value="Ceramidse_alk_C"/>
    <property type="match status" value="1"/>
</dbReference>
<dbReference type="EMBL" id="JALJOS010000007">
    <property type="protein sequence ID" value="KAK9836849.1"/>
    <property type="molecule type" value="Genomic_DNA"/>
</dbReference>
<comment type="similarity">
    <text evidence="1 5">Belongs to the neutral ceramidase family.</text>
</comment>
<dbReference type="PANTHER" id="PTHR12670:SF1">
    <property type="entry name" value="NEUTRAL CERAMIDASE"/>
    <property type="match status" value="1"/>
</dbReference>
<feature type="active site" description="Nucleophile" evidence="3">
    <location>
        <position position="278"/>
    </location>
</feature>
<dbReference type="InterPro" id="IPR031329">
    <property type="entry name" value="NEUT/ALK_ceramidase_N"/>
</dbReference>
<evidence type="ECO:0000256" key="5">
    <source>
        <dbReference type="RuleBase" id="RU366019"/>
    </source>
</evidence>
<keyword evidence="10" id="KW-1185">Reference proteome</keyword>
<comment type="catalytic activity">
    <reaction evidence="5">
        <text>an N-acylsphing-4-enine + H2O = sphing-4-enine + a fatty acid</text>
        <dbReference type="Rhea" id="RHEA:20856"/>
        <dbReference type="ChEBI" id="CHEBI:15377"/>
        <dbReference type="ChEBI" id="CHEBI:28868"/>
        <dbReference type="ChEBI" id="CHEBI:52639"/>
        <dbReference type="ChEBI" id="CHEBI:57756"/>
        <dbReference type="EC" id="3.5.1.23"/>
    </reaction>
</comment>
<keyword evidence="4" id="KW-0862">Zinc</keyword>
<keyword evidence="6" id="KW-0732">Signal</keyword>
<dbReference type="AlphaFoldDB" id="A0AAW1RSL0"/>
<proteinExistence type="inferred from homology"/>
<feature type="signal peptide" evidence="6">
    <location>
        <begin position="1"/>
        <end position="27"/>
    </location>
</feature>
<evidence type="ECO:0000256" key="6">
    <source>
        <dbReference type="SAM" id="SignalP"/>
    </source>
</evidence>
<dbReference type="Gene3D" id="2.60.40.2300">
    <property type="entry name" value="Neutral/alkaline non-lysosomal ceramidase, C-terminal domain"/>
    <property type="match status" value="1"/>
</dbReference>
<protein>
    <recommendedName>
        <fullName evidence="5">Neutral ceramidase</fullName>
        <ecNumber evidence="5">3.5.1.23</ecNumber>
    </recommendedName>
</protein>
<gene>
    <name evidence="9" type="ORF">WJX74_009407</name>
</gene>
<evidence type="ECO:0000256" key="4">
    <source>
        <dbReference type="PIRSR" id="PIRSR606823-2"/>
    </source>
</evidence>
<feature type="domain" description="Neutral/alkaline non-lysosomal ceramidase C-terminal" evidence="8">
    <location>
        <begin position="589"/>
        <end position="750"/>
    </location>
</feature>
<keyword evidence="4" id="KW-0479">Metal-binding</keyword>
<evidence type="ECO:0000259" key="8">
    <source>
        <dbReference type="Pfam" id="PF17048"/>
    </source>
</evidence>